<keyword evidence="9" id="KW-1185">Reference proteome</keyword>
<keyword evidence="3 5" id="KW-0274">FAD</keyword>
<dbReference type="InterPro" id="IPR016156">
    <property type="entry name" value="FAD/NAD-linked_Rdtase_dimer_sf"/>
</dbReference>
<dbReference type="InterPro" id="IPR001100">
    <property type="entry name" value="Pyr_nuc-diS_OxRdtase"/>
</dbReference>
<dbReference type="InterPro" id="IPR023753">
    <property type="entry name" value="FAD/NAD-binding_dom"/>
</dbReference>
<feature type="domain" description="Pyridine nucleotide-disulphide oxidoreductase dimerisation" evidence="6">
    <location>
        <begin position="338"/>
        <end position="445"/>
    </location>
</feature>
<evidence type="ECO:0000256" key="2">
    <source>
        <dbReference type="ARBA" id="ARBA00022630"/>
    </source>
</evidence>
<dbReference type="Gene3D" id="3.30.390.30">
    <property type="match status" value="1"/>
</dbReference>
<dbReference type="EMBL" id="QQNH01000013">
    <property type="protein sequence ID" value="RDE08692.1"/>
    <property type="molecule type" value="Genomic_DNA"/>
</dbReference>
<protein>
    <submittedName>
        <fullName evidence="8">NAD(P)/FAD-dependent oxidoreductase</fullName>
    </submittedName>
</protein>
<organism evidence="8 9">
    <name type="scientific">Pelagibacterium lacus</name>
    <dbReference type="NCBI Taxonomy" id="2282655"/>
    <lineage>
        <taxon>Bacteria</taxon>
        <taxon>Pseudomonadati</taxon>
        <taxon>Pseudomonadota</taxon>
        <taxon>Alphaproteobacteria</taxon>
        <taxon>Hyphomicrobiales</taxon>
        <taxon>Devosiaceae</taxon>
        <taxon>Pelagibacterium</taxon>
    </lineage>
</organism>
<reference evidence="9" key="1">
    <citation type="submission" date="2018-07" db="EMBL/GenBank/DDBJ databases">
        <authorList>
            <person name="Liu B.-T."/>
            <person name="Du Z."/>
        </authorList>
    </citation>
    <scope>NUCLEOTIDE SEQUENCE [LARGE SCALE GENOMIC DNA]</scope>
    <source>
        <strain evidence="9">XYN52</strain>
    </source>
</reference>
<sequence length="471" mass="49590">MAEQHRIDLVVIGAGPAGLAAAERGVELGARVALIEAGELGGVAHNWGTLPAQALAATAERAHQMREAGALGLAAADPKVNFARVNARIRQVVEAASPDIARERLEAAGIEVIAGTARFTGPMTLAVGERTLRAQNILIATGSRPLVPDIPGLDAIDYFTPETLIEITRRPGHLLVVGGGATGLALAQAHLRLGAAVTVVDMLEPLGDHDPELAEAVLRRLRAEGMDIRANTGIVSLEQHDEGLEVALKSGPEEERIAVSHIVFATGRRPALDGLGLDRLRLRLEDGRPVLRPDGRTSHPRIAMAGEAAGVRGEAAARHGAERAVAALLRRDGPDAPVPRMVQTRPALIEIGLSEQEALKAFKGDAIVTRTGFAATDAARARAEPHGHIKLITRGDGRIVGAGMVGPEVGELAPLFGLAIALKLTPETLGSAIAPHPSFSQAIAQLAREYRRRHGRERGPGWRAAVKRLLP</sequence>
<keyword evidence="5" id="KW-0547">Nucleotide-binding</keyword>
<dbReference type="PANTHER" id="PTHR43014:SF2">
    <property type="entry name" value="MERCURIC REDUCTASE"/>
    <property type="match status" value="1"/>
</dbReference>
<dbReference type="AlphaFoldDB" id="A0A369W606"/>
<feature type="binding site" evidence="5">
    <location>
        <begin position="141"/>
        <end position="143"/>
    </location>
    <ligand>
        <name>FAD</name>
        <dbReference type="ChEBI" id="CHEBI:57692"/>
    </ligand>
</feature>
<feature type="active site" description="Proton acceptor" evidence="4">
    <location>
        <position position="436"/>
    </location>
</feature>
<dbReference type="Gene3D" id="3.50.50.60">
    <property type="entry name" value="FAD/NAD(P)-binding domain"/>
    <property type="match status" value="2"/>
</dbReference>
<dbReference type="PANTHER" id="PTHR43014">
    <property type="entry name" value="MERCURIC REDUCTASE"/>
    <property type="match status" value="1"/>
</dbReference>
<dbReference type="PRINTS" id="PR00411">
    <property type="entry name" value="PNDRDTASEI"/>
</dbReference>
<proteinExistence type="inferred from homology"/>
<dbReference type="GO" id="GO:0050660">
    <property type="term" value="F:flavin adenine dinucleotide binding"/>
    <property type="evidence" value="ECO:0007669"/>
    <property type="project" value="TreeGrafter"/>
</dbReference>
<dbReference type="Pfam" id="PF07992">
    <property type="entry name" value="Pyr_redox_2"/>
    <property type="match status" value="1"/>
</dbReference>
<dbReference type="InterPro" id="IPR004099">
    <property type="entry name" value="Pyr_nucl-diS_OxRdtase_dimer"/>
</dbReference>
<keyword evidence="2" id="KW-0285">Flavoprotein</keyword>
<evidence type="ECO:0000256" key="3">
    <source>
        <dbReference type="ARBA" id="ARBA00022827"/>
    </source>
</evidence>
<dbReference type="SUPFAM" id="SSF51905">
    <property type="entry name" value="FAD/NAD(P)-binding domain"/>
    <property type="match status" value="1"/>
</dbReference>
<accession>A0A369W606</accession>
<comment type="caution">
    <text evidence="8">The sequence shown here is derived from an EMBL/GenBank/DDBJ whole genome shotgun (WGS) entry which is preliminary data.</text>
</comment>
<dbReference type="PIRSF" id="PIRSF000350">
    <property type="entry name" value="Mercury_reductase_MerA"/>
    <property type="match status" value="1"/>
</dbReference>
<evidence type="ECO:0000256" key="4">
    <source>
        <dbReference type="PIRSR" id="PIRSR000350-2"/>
    </source>
</evidence>
<keyword evidence="5" id="KW-0520">NAD</keyword>
<dbReference type="PRINTS" id="PR00368">
    <property type="entry name" value="FADPNR"/>
</dbReference>
<dbReference type="InterPro" id="IPR036188">
    <property type="entry name" value="FAD/NAD-bd_sf"/>
</dbReference>
<name>A0A369W606_9HYPH</name>
<gene>
    <name evidence="8" type="ORF">DVH29_10375</name>
</gene>
<dbReference type="Pfam" id="PF02852">
    <property type="entry name" value="Pyr_redox_dim"/>
    <property type="match status" value="1"/>
</dbReference>
<dbReference type="GO" id="GO:0003955">
    <property type="term" value="F:NAD(P)H dehydrogenase (quinone) activity"/>
    <property type="evidence" value="ECO:0007669"/>
    <property type="project" value="TreeGrafter"/>
</dbReference>
<comment type="cofactor">
    <cofactor evidence="5">
        <name>FAD</name>
        <dbReference type="ChEBI" id="CHEBI:57692"/>
    </cofactor>
    <text evidence="5">Binds 1 FAD per subunit.</text>
</comment>
<feature type="binding site" evidence="5">
    <location>
        <position position="267"/>
    </location>
    <ligand>
        <name>NAD(+)</name>
        <dbReference type="ChEBI" id="CHEBI:57540"/>
    </ligand>
</feature>
<evidence type="ECO:0000313" key="9">
    <source>
        <dbReference type="Proteomes" id="UP000253759"/>
    </source>
</evidence>
<evidence type="ECO:0000259" key="7">
    <source>
        <dbReference type="Pfam" id="PF07992"/>
    </source>
</evidence>
<dbReference type="SUPFAM" id="SSF55424">
    <property type="entry name" value="FAD/NAD-linked reductases, dimerisation (C-terminal) domain"/>
    <property type="match status" value="1"/>
</dbReference>
<evidence type="ECO:0000259" key="6">
    <source>
        <dbReference type="Pfam" id="PF02852"/>
    </source>
</evidence>
<evidence type="ECO:0000313" key="8">
    <source>
        <dbReference type="EMBL" id="RDE08692.1"/>
    </source>
</evidence>
<evidence type="ECO:0000256" key="5">
    <source>
        <dbReference type="PIRSR" id="PIRSR000350-3"/>
    </source>
</evidence>
<evidence type="ECO:0000256" key="1">
    <source>
        <dbReference type="ARBA" id="ARBA00007532"/>
    </source>
</evidence>
<dbReference type="Proteomes" id="UP000253759">
    <property type="component" value="Unassembled WGS sequence"/>
</dbReference>
<comment type="similarity">
    <text evidence="1">Belongs to the class-I pyridine nucleotide-disulfide oxidoreductase family.</text>
</comment>
<dbReference type="OrthoDB" id="9761158at2"/>
<dbReference type="RefSeq" id="WP_114646105.1">
    <property type="nucleotide sequence ID" value="NZ_QQNH01000013.1"/>
</dbReference>
<feature type="domain" description="FAD/NAD(P)-binding" evidence="7">
    <location>
        <begin position="8"/>
        <end position="318"/>
    </location>
</feature>